<dbReference type="AlphaFoldDB" id="A0A9P5VHG8"/>
<gene>
    <name evidence="1" type="ORF">BG006_000827</name>
</gene>
<proteinExistence type="predicted"/>
<name>A0A9P5VHG8_9FUNG</name>
<accession>A0A9P5VHG8</accession>
<evidence type="ECO:0000313" key="1">
    <source>
        <dbReference type="EMBL" id="KAF9324135.1"/>
    </source>
</evidence>
<keyword evidence="2" id="KW-1185">Reference proteome</keyword>
<evidence type="ECO:0000313" key="2">
    <source>
        <dbReference type="Proteomes" id="UP000696485"/>
    </source>
</evidence>
<dbReference type="Proteomes" id="UP000696485">
    <property type="component" value="Unassembled WGS sequence"/>
</dbReference>
<dbReference type="EMBL" id="JAAAUY010001147">
    <property type="protein sequence ID" value="KAF9324135.1"/>
    <property type="molecule type" value="Genomic_DNA"/>
</dbReference>
<reference evidence="1" key="1">
    <citation type="journal article" date="2020" name="Fungal Divers.">
        <title>Resolving the Mortierellaceae phylogeny through synthesis of multi-gene phylogenetics and phylogenomics.</title>
        <authorList>
            <person name="Vandepol N."/>
            <person name="Liber J."/>
            <person name="Desiro A."/>
            <person name="Na H."/>
            <person name="Kennedy M."/>
            <person name="Barry K."/>
            <person name="Grigoriev I.V."/>
            <person name="Miller A.N."/>
            <person name="O'Donnell K."/>
            <person name="Stajich J.E."/>
            <person name="Bonito G."/>
        </authorList>
    </citation>
    <scope>NUCLEOTIDE SEQUENCE</scope>
    <source>
        <strain evidence="1">NVP1</strain>
    </source>
</reference>
<organism evidence="1 2">
    <name type="scientific">Podila minutissima</name>
    <dbReference type="NCBI Taxonomy" id="64525"/>
    <lineage>
        <taxon>Eukaryota</taxon>
        <taxon>Fungi</taxon>
        <taxon>Fungi incertae sedis</taxon>
        <taxon>Mucoromycota</taxon>
        <taxon>Mortierellomycotina</taxon>
        <taxon>Mortierellomycetes</taxon>
        <taxon>Mortierellales</taxon>
        <taxon>Mortierellaceae</taxon>
        <taxon>Podila</taxon>
    </lineage>
</organism>
<comment type="caution">
    <text evidence="1">The sequence shown here is derived from an EMBL/GenBank/DDBJ whole genome shotgun (WGS) entry which is preliminary data.</text>
</comment>
<protein>
    <submittedName>
        <fullName evidence="1">Uncharacterized protein</fullName>
    </submittedName>
</protein>
<sequence>MAMPRTFGYELLTSIRATIKEIDRALIPYATNTSNGEFSFRSLPSNLRCYCSGDSNANILHSLRKYRDTLDERMFELVLASKDCTLVTSYLKHIKVVTANIEALRSIAGGEGERQDVYSLPSNLASCIYDSDEDTVSALHKRFIRLKDQEFRLSLEDMKNPFPTEGHVPTMEEISGSRSVNMGVASISINGLSAELPPYDWRQNAP</sequence>